<dbReference type="EMBL" id="CP017076">
    <property type="protein sequence ID" value="AOR78939.1"/>
    <property type="molecule type" value="Genomic_DNA"/>
</dbReference>
<sequence length="206" mass="22257">MDIPDSPQPVWQMLHLPCVAPEALVVVLQGTDRSDMTAFVPGWHEAVPRAAFAAILTERKSTADAALIRARIDEMGLTFGQVVLVGAGSAGHVALDLVLQGRAPGAGAIVVDLPRPALPRVMRAAPASLRFVQHRDEDDPEGRAFHEMIRVLRDLSFDIRTFALWDGPDPTNGALNTFLVELVAQASRYPSAARHPTRQDDSTDAA</sequence>
<dbReference type="EMBL" id="JFYZ01000005">
    <property type="protein sequence ID" value="EZP82877.1"/>
    <property type="molecule type" value="Genomic_DNA"/>
</dbReference>
<evidence type="ECO:0000313" key="2">
    <source>
        <dbReference type="EMBL" id="EZP82877.1"/>
    </source>
</evidence>
<dbReference type="AlphaFoldDB" id="A0A031K2R9"/>
<name>A0A031K2R9_9SPHN</name>
<dbReference type="RefSeq" id="WP_036525189.1">
    <property type="nucleotide sequence ID" value="NZ_CP017076.1"/>
</dbReference>
<keyword evidence="1" id="KW-0614">Plasmid</keyword>
<dbReference type="eggNOG" id="ENOG5033JVU">
    <property type="taxonomic scope" value="Bacteria"/>
</dbReference>
<proteinExistence type="predicted"/>
<evidence type="ECO:0008006" key="5">
    <source>
        <dbReference type="Google" id="ProtNLM"/>
    </source>
</evidence>
<evidence type="ECO:0000313" key="3">
    <source>
        <dbReference type="Proteomes" id="UP000024329"/>
    </source>
</evidence>
<evidence type="ECO:0000313" key="1">
    <source>
        <dbReference type="EMBL" id="AOR78939.1"/>
    </source>
</evidence>
<accession>A0A031K2R9</accession>
<reference evidence="1" key="2">
    <citation type="submission" date="2016-08" db="EMBL/GenBank/DDBJ databases">
        <authorList>
            <person name="Seilhamer J.J."/>
        </authorList>
    </citation>
    <scope>NUCLEOTIDE SEQUENCE [LARGE SCALE GENOMIC DNA]</scope>
    <source>
        <strain evidence="1">SA1</strain>
        <plasmid evidence="1">pSA1</plasmid>
    </source>
</reference>
<protein>
    <recommendedName>
        <fullName evidence="5">Alpha/beta hydrolase</fullName>
    </recommendedName>
</protein>
<reference evidence="2 3" key="1">
    <citation type="submission" date="2014-03" db="EMBL/GenBank/DDBJ databases">
        <title>Whole genome sequence of Novosphingobium resinovorum KF1.</title>
        <authorList>
            <person name="Gan H.M."/>
            <person name="Gan H.Y."/>
            <person name="Chew T.H."/>
            <person name="Savka M.A."/>
        </authorList>
    </citation>
    <scope>NUCLEOTIDE SEQUENCE [LARGE SCALE GENOMIC DNA]</scope>
    <source>
        <strain evidence="2 3">KF1</strain>
    </source>
</reference>
<dbReference type="KEGG" id="nre:BES08_18725"/>
<reference evidence="4" key="3">
    <citation type="journal article" date="2017" name="J. Biotechnol.">
        <title>Complete genome sequence of Novosphingobium resinovorum SA1, a versatile xenobiotic-degrading bacterium capable of utilizing sulfanilic acid.</title>
        <authorList>
            <person name="Hegedus B."/>
            <person name="Kos P.B."/>
            <person name="Balint B."/>
            <person name="Maroti G."/>
            <person name="Gan H.M."/>
            <person name="Perei K."/>
            <person name="Rakhely G."/>
        </authorList>
    </citation>
    <scope>NUCLEOTIDE SEQUENCE [LARGE SCALE GENOMIC DNA]</scope>
    <source>
        <strain evidence="4">SA1</strain>
    </source>
</reference>
<evidence type="ECO:0000313" key="4">
    <source>
        <dbReference type="Proteomes" id="UP000094626"/>
    </source>
</evidence>
<dbReference type="Proteomes" id="UP000024329">
    <property type="component" value="Unassembled WGS sequence"/>
</dbReference>
<organism evidence="2 3">
    <name type="scientific">Novosphingobium resinovorum</name>
    <dbReference type="NCBI Taxonomy" id="158500"/>
    <lineage>
        <taxon>Bacteria</taxon>
        <taxon>Pseudomonadati</taxon>
        <taxon>Pseudomonadota</taxon>
        <taxon>Alphaproteobacteria</taxon>
        <taxon>Sphingomonadales</taxon>
        <taxon>Sphingomonadaceae</taxon>
        <taxon>Novosphingobium</taxon>
    </lineage>
</organism>
<keyword evidence="4" id="KW-1185">Reference proteome</keyword>
<dbReference type="Proteomes" id="UP000094626">
    <property type="component" value="Plasmid pSA1"/>
</dbReference>
<geneLocation type="plasmid" evidence="1 4">
    <name>pSA1</name>
</geneLocation>
<gene>
    <name evidence="1" type="ORF">BES08_18725</name>
    <name evidence="2" type="ORF">BV97_01801</name>
</gene>